<keyword evidence="17" id="KW-0732">Signal</keyword>
<keyword evidence="10 16" id="KW-1015">Disulfide bond</keyword>
<feature type="disulfide bond" evidence="16">
    <location>
        <begin position="201"/>
        <end position="233"/>
    </location>
</feature>
<dbReference type="AlphaFoldDB" id="D8S7T0"/>
<dbReference type="Gene3D" id="1.10.420.10">
    <property type="entry name" value="Peroxidase, domain 2"/>
    <property type="match status" value="1"/>
</dbReference>
<dbReference type="EMBL" id="GL377605">
    <property type="protein sequence ID" value="EFJ19811.1"/>
    <property type="molecule type" value="Genomic_DNA"/>
</dbReference>
<evidence type="ECO:0000256" key="13">
    <source>
        <dbReference type="PIRSR" id="PIRSR600823-2"/>
    </source>
</evidence>
<dbReference type="InterPro" id="IPR033905">
    <property type="entry name" value="Secretory_peroxidase"/>
</dbReference>
<evidence type="ECO:0000256" key="15">
    <source>
        <dbReference type="PIRSR" id="PIRSR600823-4"/>
    </source>
</evidence>
<dbReference type="PROSITE" id="PS00435">
    <property type="entry name" value="PEROXIDASE_1"/>
    <property type="match status" value="1"/>
</dbReference>
<evidence type="ECO:0000256" key="2">
    <source>
        <dbReference type="ARBA" id="ARBA00002322"/>
    </source>
</evidence>
<dbReference type="InterPro" id="IPR010255">
    <property type="entry name" value="Haem_peroxidase_sf"/>
</dbReference>
<evidence type="ECO:0000256" key="6">
    <source>
        <dbReference type="ARBA" id="ARBA00022617"/>
    </source>
</evidence>
<keyword evidence="5 17" id="KW-0575">Peroxidase</keyword>
<dbReference type="PANTHER" id="PTHR31517:SF84">
    <property type="entry name" value="PEROXIDASE"/>
    <property type="match status" value="1"/>
</dbReference>
<evidence type="ECO:0000256" key="14">
    <source>
        <dbReference type="PIRSR" id="PIRSR600823-3"/>
    </source>
</evidence>
<organism evidence="20">
    <name type="scientific">Selaginella moellendorffii</name>
    <name type="common">Spikemoss</name>
    <dbReference type="NCBI Taxonomy" id="88036"/>
    <lineage>
        <taxon>Eukaryota</taxon>
        <taxon>Viridiplantae</taxon>
        <taxon>Streptophyta</taxon>
        <taxon>Embryophyta</taxon>
        <taxon>Tracheophyta</taxon>
        <taxon>Lycopodiopsida</taxon>
        <taxon>Selaginellales</taxon>
        <taxon>Selaginellaceae</taxon>
        <taxon>Selaginella</taxon>
    </lineage>
</organism>
<feature type="binding site" evidence="14">
    <location>
        <position position="195"/>
    </location>
    <ligand>
        <name>Ca(2+)</name>
        <dbReference type="ChEBI" id="CHEBI:29108"/>
        <label>2</label>
    </ligand>
</feature>
<dbReference type="Proteomes" id="UP000001514">
    <property type="component" value="Unassembled WGS sequence"/>
</dbReference>
<dbReference type="STRING" id="88036.D8S7T0"/>
<evidence type="ECO:0000256" key="5">
    <source>
        <dbReference type="ARBA" id="ARBA00022559"/>
    </source>
</evidence>
<dbReference type="Gene3D" id="1.10.520.10">
    <property type="match status" value="1"/>
</dbReference>
<dbReference type="GO" id="GO:0006979">
    <property type="term" value="P:response to oxidative stress"/>
    <property type="evidence" value="ECO:0007669"/>
    <property type="project" value="UniProtKB-UniRule"/>
</dbReference>
<evidence type="ECO:0000256" key="11">
    <source>
        <dbReference type="ARBA" id="ARBA00023324"/>
    </source>
</evidence>
<keyword evidence="20" id="KW-1185">Reference proteome</keyword>
<protein>
    <recommendedName>
        <fullName evidence="4 17">Peroxidase</fullName>
        <ecNumber evidence="4 17">1.11.1.7</ecNumber>
    </recommendedName>
</protein>
<evidence type="ECO:0000256" key="3">
    <source>
        <dbReference type="ARBA" id="ARBA00006873"/>
    </source>
</evidence>
<evidence type="ECO:0000256" key="9">
    <source>
        <dbReference type="ARBA" id="ARBA00023004"/>
    </source>
</evidence>
<dbReference type="eggNOG" id="ENOG502QRTP">
    <property type="taxonomic scope" value="Eukaryota"/>
</dbReference>
<comment type="similarity">
    <text evidence="17">Belongs to the peroxidase family. Classical plant (class III) peroxidase subfamily.</text>
</comment>
<feature type="binding site" evidence="14">
    <location>
        <position position="249"/>
    </location>
    <ligand>
        <name>Ca(2+)</name>
        <dbReference type="ChEBI" id="CHEBI:29108"/>
        <label>2</label>
    </ligand>
</feature>
<dbReference type="PANTHER" id="PTHR31517">
    <property type="match status" value="1"/>
</dbReference>
<accession>D8S7T0</accession>
<evidence type="ECO:0000259" key="18">
    <source>
        <dbReference type="PROSITE" id="PS50873"/>
    </source>
</evidence>
<keyword evidence="9 14" id="KW-0408">Iron</keyword>
<dbReference type="FunFam" id="1.10.520.10:FF:000008">
    <property type="entry name" value="Peroxidase"/>
    <property type="match status" value="1"/>
</dbReference>
<dbReference type="InParanoid" id="D8S7T0"/>
<dbReference type="PRINTS" id="PR00458">
    <property type="entry name" value="PEROXIDASE"/>
</dbReference>
<dbReference type="InterPro" id="IPR019793">
    <property type="entry name" value="Peroxidases_heam-ligand_BS"/>
</dbReference>
<feature type="binding site" evidence="14">
    <location>
        <position position="254"/>
    </location>
    <ligand>
        <name>Ca(2+)</name>
        <dbReference type="ChEBI" id="CHEBI:29108"/>
        <label>2</label>
    </ligand>
</feature>
<comment type="subcellular location">
    <subcellularLocation>
        <location evidence="17">Secreted</location>
    </subcellularLocation>
</comment>
<feature type="disulfide bond" evidence="16">
    <location>
        <begin position="72"/>
        <end position="75"/>
    </location>
</feature>
<feature type="domain" description="Plant heme peroxidase family profile" evidence="18">
    <location>
        <begin position="29"/>
        <end position="326"/>
    </location>
</feature>
<dbReference type="GO" id="GO:0004601">
    <property type="term" value="F:peroxidase activity"/>
    <property type="evidence" value="ECO:0000318"/>
    <property type="project" value="GO_Central"/>
</dbReference>
<dbReference type="HOGENOM" id="CLU_010543_0_3_1"/>
<keyword evidence="14 17" id="KW-0106">Calcium</keyword>
<comment type="cofactor">
    <cofactor evidence="14 17">
        <name>Ca(2+)</name>
        <dbReference type="ChEBI" id="CHEBI:29108"/>
    </cofactor>
    <text evidence="14 17">Binds 2 calcium ions per subunit.</text>
</comment>
<keyword evidence="8 17" id="KW-0560">Oxidoreductase</keyword>
<dbReference type="CDD" id="cd00693">
    <property type="entry name" value="secretory_peroxidase"/>
    <property type="match status" value="1"/>
</dbReference>
<comment type="similarity">
    <text evidence="3">Belongs to the peroxidase family. Ascorbate peroxidase subfamily.</text>
</comment>
<dbReference type="GO" id="GO:0006950">
    <property type="term" value="P:response to stress"/>
    <property type="evidence" value="ECO:0000318"/>
    <property type="project" value="GO_Central"/>
</dbReference>
<dbReference type="FunFam" id="1.10.420.10:FF:000001">
    <property type="entry name" value="Peroxidase"/>
    <property type="match status" value="1"/>
</dbReference>
<feature type="binding site" evidence="14">
    <location>
        <position position="71"/>
    </location>
    <ligand>
        <name>Ca(2+)</name>
        <dbReference type="ChEBI" id="CHEBI:29108"/>
        <label>1</label>
    </ligand>
</feature>
<feature type="binding site" evidence="14">
    <location>
        <position position="246"/>
    </location>
    <ligand>
        <name>Ca(2+)</name>
        <dbReference type="ChEBI" id="CHEBI:29108"/>
        <label>2</label>
    </ligand>
</feature>
<evidence type="ECO:0000256" key="17">
    <source>
        <dbReference type="RuleBase" id="RU362060"/>
    </source>
</evidence>
<feature type="disulfide bond" evidence="16">
    <location>
        <begin position="122"/>
        <end position="322"/>
    </location>
</feature>
<dbReference type="GO" id="GO:0046872">
    <property type="term" value="F:metal ion binding"/>
    <property type="evidence" value="ECO:0007669"/>
    <property type="project" value="UniProtKB-UniRule"/>
</dbReference>
<dbReference type="Gramene" id="EFJ19811">
    <property type="protein sequence ID" value="EFJ19811"/>
    <property type="gene ID" value="SELMODRAFT_233332"/>
</dbReference>
<feature type="active site" description="Proton acceptor" evidence="12">
    <location>
        <position position="70"/>
    </location>
</feature>
<feature type="binding site" evidence="14">
    <location>
        <position position="74"/>
    </location>
    <ligand>
        <name>Ca(2+)</name>
        <dbReference type="ChEBI" id="CHEBI:29108"/>
        <label>1</label>
    </ligand>
</feature>
<dbReference type="GO" id="GO:0005576">
    <property type="term" value="C:extracellular region"/>
    <property type="evidence" value="ECO:0007669"/>
    <property type="project" value="UniProtKB-SubCell"/>
</dbReference>
<dbReference type="PROSITE" id="PS50873">
    <property type="entry name" value="PEROXIDASE_4"/>
    <property type="match status" value="1"/>
</dbReference>
<keyword evidence="17" id="KW-0964">Secreted</keyword>
<feature type="binding site" evidence="14">
    <location>
        <position position="78"/>
    </location>
    <ligand>
        <name>Ca(2+)</name>
        <dbReference type="ChEBI" id="CHEBI:29108"/>
        <label>1</label>
    </ligand>
</feature>
<dbReference type="SUPFAM" id="SSF48113">
    <property type="entry name" value="Heme-dependent peroxidases"/>
    <property type="match status" value="1"/>
</dbReference>
<dbReference type="InterPro" id="IPR002016">
    <property type="entry name" value="Haem_peroxidase"/>
</dbReference>
<reference evidence="19 20" key="1">
    <citation type="journal article" date="2011" name="Science">
        <title>The Selaginella genome identifies genetic changes associated with the evolution of vascular plants.</title>
        <authorList>
            <person name="Banks J.A."/>
            <person name="Nishiyama T."/>
            <person name="Hasebe M."/>
            <person name="Bowman J.L."/>
            <person name="Gribskov M."/>
            <person name="dePamphilis C."/>
            <person name="Albert V.A."/>
            <person name="Aono N."/>
            <person name="Aoyama T."/>
            <person name="Ambrose B.A."/>
            <person name="Ashton N.W."/>
            <person name="Axtell M.J."/>
            <person name="Barker E."/>
            <person name="Barker M.S."/>
            <person name="Bennetzen J.L."/>
            <person name="Bonawitz N.D."/>
            <person name="Chapple C."/>
            <person name="Cheng C."/>
            <person name="Correa L.G."/>
            <person name="Dacre M."/>
            <person name="DeBarry J."/>
            <person name="Dreyer I."/>
            <person name="Elias M."/>
            <person name="Engstrom E.M."/>
            <person name="Estelle M."/>
            <person name="Feng L."/>
            <person name="Finet C."/>
            <person name="Floyd S.K."/>
            <person name="Frommer W.B."/>
            <person name="Fujita T."/>
            <person name="Gramzow L."/>
            <person name="Gutensohn M."/>
            <person name="Harholt J."/>
            <person name="Hattori M."/>
            <person name="Heyl A."/>
            <person name="Hirai T."/>
            <person name="Hiwatashi Y."/>
            <person name="Ishikawa M."/>
            <person name="Iwata M."/>
            <person name="Karol K.G."/>
            <person name="Koehler B."/>
            <person name="Kolukisaoglu U."/>
            <person name="Kubo M."/>
            <person name="Kurata T."/>
            <person name="Lalonde S."/>
            <person name="Li K."/>
            <person name="Li Y."/>
            <person name="Litt A."/>
            <person name="Lyons E."/>
            <person name="Manning G."/>
            <person name="Maruyama T."/>
            <person name="Michael T.P."/>
            <person name="Mikami K."/>
            <person name="Miyazaki S."/>
            <person name="Morinaga S."/>
            <person name="Murata T."/>
            <person name="Mueller-Roeber B."/>
            <person name="Nelson D.R."/>
            <person name="Obara M."/>
            <person name="Oguri Y."/>
            <person name="Olmstead R.G."/>
            <person name="Onodera N."/>
            <person name="Petersen B.L."/>
            <person name="Pils B."/>
            <person name="Prigge M."/>
            <person name="Rensing S.A."/>
            <person name="Riano-Pachon D.M."/>
            <person name="Roberts A.W."/>
            <person name="Sato Y."/>
            <person name="Scheller H.V."/>
            <person name="Schulz B."/>
            <person name="Schulz C."/>
            <person name="Shakirov E.V."/>
            <person name="Shibagaki N."/>
            <person name="Shinohara N."/>
            <person name="Shippen D.E."/>
            <person name="Soerensen I."/>
            <person name="Sotooka R."/>
            <person name="Sugimoto N."/>
            <person name="Sugita M."/>
            <person name="Sumikawa N."/>
            <person name="Tanurdzic M."/>
            <person name="Theissen G."/>
            <person name="Ulvskov P."/>
            <person name="Wakazuki S."/>
            <person name="Weng J.K."/>
            <person name="Willats W.W."/>
            <person name="Wipf D."/>
            <person name="Wolf P.G."/>
            <person name="Yang L."/>
            <person name="Zimmer A.D."/>
            <person name="Zhu Q."/>
            <person name="Mitros T."/>
            <person name="Hellsten U."/>
            <person name="Loque D."/>
            <person name="Otillar R."/>
            <person name="Salamov A."/>
            <person name="Schmutz J."/>
            <person name="Shapiro H."/>
            <person name="Lindquist E."/>
            <person name="Lucas S."/>
            <person name="Rokhsar D."/>
            <person name="Grigoriev I.V."/>
        </authorList>
    </citation>
    <scope>NUCLEOTIDE SEQUENCE [LARGE SCALE GENOMIC DNA]</scope>
</reference>
<dbReference type="GO" id="GO:0140825">
    <property type="term" value="F:lactoperoxidase activity"/>
    <property type="evidence" value="ECO:0007669"/>
    <property type="project" value="UniProtKB-EC"/>
</dbReference>
<name>D8S7T0_SELML</name>
<feature type="site" description="Transition state stabilizer" evidence="15">
    <location>
        <position position="66"/>
    </location>
</feature>
<comment type="catalytic activity">
    <reaction evidence="1 17">
        <text>2 a phenolic donor + H2O2 = 2 a phenolic radical donor + 2 H2O</text>
        <dbReference type="Rhea" id="RHEA:56136"/>
        <dbReference type="ChEBI" id="CHEBI:15377"/>
        <dbReference type="ChEBI" id="CHEBI:16240"/>
        <dbReference type="ChEBI" id="CHEBI:139520"/>
        <dbReference type="ChEBI" id="CHEBI:139521"/>
        <dbReference type="EC" id="1.11.1.7"/>
    </reaction>
</comment>
<comment type="function">
    <text evidence="2">Removal of H(2)O(2), oxidation of toxic reductants, biosynthesis and degradation of lignin, suberization, auxin catabolism, response to environmental stresses such as wounding, pathogen attack and oxidative stress. These functions might be dependent on each isozyme/isoform in each plant tissue.</text>
</comment>
<dbReference type="PROSITE" id="PS00436">
    <property type="entry name" value="PEROXIDASE_2"/>
    <property type="match status" value="1"/>
</dbReference>
<dbReference type="PRINTS" id="PR00461">
    <property type="entry name" value="PLPEROXIDASE"/>
</dbReference>
<feature type="chain" id="PRO_5005127322" description="Peroxidase" evidence="17">
    <location>
        <begin position="28"/>
        <end position="326"/>
    </location>
</feature>
<evidence type="ECO:0000313" key="19">
    <source>
        <dbReference type="EMBL" id="EFJ19811.1"/>
    </source>
</evidence>
<evidence type="ECO:0000256" key="1">
    <source>
        <dbReference type="ARBA" id="ARBA00000189"/>
    </source>
</evidence>
<proteinExistence type="inferred from homology"/>
<evidence type="ECO:0000256" key="12">
    <source>
        <dbReference type="PIRSR" id="PIRSR600823-1"/>
    </source>
</evidence>
<feature type="binding site" evidence="14">
    <location>
        <position position="76"/>
    </location>
    <ligand>
        <name>Ca(2+)</name>
        <dbReference type="ChEBI" id="CHEBI:29108"/>
        <label>1</label>
    </ligand>
</feature>
<feature type="signal peptide" evidence="17">
    <location>
        <begin position="1"/>
        <end position="27"/>
    </location>
</feature>
<dbReference type="OMA" id="HLKQDNT"/>
<comment type="cofactor">
    <cofactor evidence="14 17">
        <name>heme b</name>
        <dbReference type="ChEBI" id="CHEBI:60344"/>
    </cofactor>
    <text evidence="14 17">Binds 1 heme b (iron(II)-protoporphyrin IX) group per subunit.</text>
</comment>
<keyword evidence="11 17" id="KW-0376">Hydrogen peroxide</keyword>
<dbReference type="KEGG" id="smo:SELMODRAFT_233332"/>
<feature type="binding site" evidence="14">
    <location>
        <position position="90"/>
    </location>
    <ligand>
        <name>Ca(2+)</name>
        <dbReference type="ChEBI" id="CHEBI:29108"/>
        <label>1</label>
    </ligand>
</feature>
<feature type="disulfide bond" evidence="16">
    <location>
        <begin position="39"/>
        <end position="116"/>
    </location>
</feature>
<dbReference type="InterPro" id="IPR000823">
    <property type="entry name" value="Peroxidase_pln"/>
</dbReference>
<keyword evidence="7 14" id="KW-0479">Metal-binding</keyword>
<evidence type="ECO:0000256" key="16">
    <source>
        <dbReference type="PIRSR" id="PIRSR600823-5"/>
    </source>
</evidence>
<dbReference type="GO" id="GO:0020037">
    <property type="term" value="F:heme binding"/>
    <property type="evidence" value="ECO:0007669"/>
    <property type="project" value="UniProtKB-UniRule"/>
</dbReference>
<sequence>MLSIGAALAKIWLVIALGASIWPASHQQQLDSNFYRSRCPALEPISATAVARQIRKDPTSAAPLVRMFFHDCFGCDASVLLDSTKNSTAEKEATPNVSLRQFDVLEEIKTQVEAKCPGVVSCADIVALAARDATVQTGGPSWNVEFGRRDGRSSSDAMAAAHLPSSRSSAQPLIDSFAAVGLSIRDLVTLSGAHTFGRAHCTQVARRFYAFNNASGIDPTLDSSYAQRLRRLCPQPLDAHGMVDLDPITPNVFDTLYYQGLLMNLGIFSSDSALVLDNRTKVFVQEYAVNPVSFVQQFPGAMVRLGRIGVLTGSQGEIRKRCNVVN</sequence>
<evidence type="ECO:0000256" key="8">
    <source>
        <dbReference type="ARBA" id="ARBA00023002"/>
    </source>
</evidence>
<dbReference type="GO" id="GO:0042744">
    <property type="term" value="P:hydrogen peroxide catabolic process"/>
    <property type="evidence" value="ECO:0007669"/>
    <property type="project" value="UniProtKB-KW"/>
</dbReference>
<dbReference type="EC" id="1.11.1.7" evidence="4 17"/>
<dbReference type="Pfam" id="PF00141">
    <property type="entry name" value="peroxidase"/>
    <property type="match status" value="1"/>
</dbReference>
<feature type="binding site" evidence="13">
    <location>
        <position position="164"/>
    </location>
    <ligand>
        <name>substrate</name>
    </ligand>
</feature>
<gene>
    <name evidence="19" type="ORF">SELMODRAFT_233332</name>
</gene>
<evidence type="ECO:0000256" key="10">
    <source>
        <dbReference type="ARBA" id="ARBA00023157"/>
    </source>
</evidence>
<feature type="binding site" description="axial binding residue" evidence="14">
    <location>
        <position position="194"/>
    </location>
    <ligand>
        <name>heme b</name>
        <dbReference type="ChEBI" id="CHEBI:60344"/>
    </ligand>
    <ligandPart>
        <name>Fe</name>
        <dbReference type="ChEBI" id="CHEBI:18248"/>
    </ligandPart>
</feature>
<evidence type="ECO:0000256" key="7">
    <source>
        <dbReference type="ARBA" id="ARBA00022723"/>
    </source>
</evidence>
<evidence type="ECO:0000313" key="20">
    <source>
        <dbReference type="Proteomes" id="UP000001514"/>
    </source>
</evidence>
<evidence type="ECO:0000256" key="4">
    <source>
        <dbReference type="ARBA" id="ARBA00012313"/>
    </source>
</evidence>
<dbReference type="GO" id="GO:0009505">
    <property type="term" value="C:plant-type cell wall"/>
    <property type="evidence" value="ECO:0000318"/>
    <property type="project" value="GO_Central"/>
</dbReference>
<keyword evidence="6 17" id="KW-0349">Heme</keyword>
<dbReference type="InterPro" id="IPR019794">
    <property type="entry name" value="Peroxidases_AS"/>
</dbReference>